<gene>
    <name evidence="2" type="ORF">Gasu_27010</name>
</gene>
<dbReference type="Pfam" id="PF02810">
    <property type="entry name" value="SEC-C"/>
    <property type="match status" value="1"/>
</dbReference>
<evidence type="ECO:0000313" key="2">
    <source>
        <dbReference type="EMBL" id="EME29915.1"/>
    </source>
</evidence>
<dbReference type="RefSeq" id="XP_005706435.1">
    <property type="nucleotide sequence ID" value="XM_005706378.1"/>
</dbReference>
<dbReference type="OrthoDB" id="539593at2759"/>
<dbReference type="Pfam" id="PF17775">
    <property type="entry name" value="YchJ_M-like"/>
    <property type="match status" value="1"/>
</dbReference>
<dbReference type="eggNOG" id="ENOG502S4BV">
    <property type="taxonomic scope" value="Eukaryota"/>
</dbReference>
<reference evidence="3" key="1">
    <citation type="journal article" date="2013" name="Science">
        <title>Gene transfer from bacteria and archaea facilitated evolution of an extremophilic eukaryote.</title>
        <authorList>
            <person name="Schonknecht G."/>
            <person name="Chen W.H."/>
            <person name="Ternes C.M."/>
            <person name="Barbier G.G."/>
            <person name="Shrestha R.P."/>
            <person name="Stanke M."/>
            <person name="Brautigam A."/>
            <person name="Baker B.J."/>
            <person name="Banfield J.F."/>
            <person name="Garavito R.M."/>
            <person name="Carr K."/>
            <person name="Wilkerson C."/>
            <person name="Rensing S.A."/>
            <person name="Gagneul D."/>
            <person name="Dickenson N.E."/>
            <person name="Oesterhelt C."/>
            <person name="Lercher M.J."/>
            <person name="Weber A.P."/>
        </authorList>
    </citation>
    <scope>NUCLEOTIDE SEQUENCE [LARGE SCALE GENOMIC DNA]</scope>
    <source>
        <strain evidence="3">074W</strain>
    </source>
</reference>
<organism evidence="2 3">
    <name type="scientific">Galdieria sulphuraria</name>
    <name type="common">Red alga</name>
    <dbReference type="NCBI Taxonomy" id="130081"/>
    <lineage>
        <taxon>Eukaryota</taxon>
        <taxon>Rhodophyta</taxon>
        <taxon>Bangiophyceae</taxon>
        <taxon>Galdieriales</taxon>
        <taxon>Galdieriaceae</taxon>
        <taxon>Galdieria</taxon>
    </lineage>
</organism>
<protein>
    <submittedName>
        <fullName evidence="2">SEC-C motif domain protein</fullName>
    </submittedName>
</protein>
<dbReference type="Gramene" id="EME29915">
    <property type="protein sequence ID" value="EME29915"/>
    <property type="gene ID" value="Gasu_27010"/>
</dbReference>
<name>M2X0P2_GALSU</name>
<dbReference type="GeneID" id="17088678"/>
<sequence length="239" mass="28172">MSIIYHKMMKIQKGLWAPTTEAFVSSNSFKFLYNKFVKCKHNNDNICYRVTYSVKYFKSLQVRSTSKKDDENKLPWRLGELLSPRKQFDRIQPKSRAPSEDALCICGTGRVYKRCCRPFHIGESEPRTALELLRARFSAFAYRLSKYIMGTTHISNEDWTSDRLAWENSILEFCDQYSFISLDILENKVAGPDLTYILFRANLVEKGEALNFIERSKFIKDRNRWYYQSGRLVDIERGF</sequence>
<dbReference type="InterPro" id="IPR032710">
    <property type="entry name" value="NTF2-like_dom_sf"/>
</dbReference>
<dbReference type="EMBL" id="KB454504">
    <property type="protein sequence ID" value="EME29915.1"/>
    <property type="molecule type" value="Genomic_DNA"/>
</dbReference>
<dbReference type="SUPFAM" id="SSF54427">
    <property type="entry name" value="NTF2-like"/>
    <property type="match status" value="1"/>
</dbReference>
<dbReference type="KEGG" id="gsl:Gasu_27010"/>
<dbReference type="OMA" id="FHIGESE"/>
<proteinExistence type="predicted"/>
<dbReference type="AlphaFoldDB" id="M2X0P2"/>
<evidence type="ECO:0000313" key="3">
    <source>
        <dbReference type="Proteomes" id="UP000030680"/>
    </source>
</evidence>
<dbReference type="InterPro" id="IPR048469">
    <property type="entry name" value="YchJ-like_M"/>
</dbReference>
<evidence type="ECO:0000259" key="1">
    <source>
        <dbReference type="Pfam" id="PF17775"/>
    </source>
</evidence>
<feature type="domain" description="YchJ-like middle NTF2-like" evidence="1">
    <location>
        <begin position="128"/>
        <end position="230"/>
    </location>
</feature>
<dbReference type="Proteomes" id="UP000030680">
    <property type="component" value="Unassembled WGS sequence"/>
</dbReference>
<keyword evidence="3" id="KW-1185">Reference proteome</keyword>
<dbReference type="Gene3D" id="3.10.450.50">
    <property type="match status" value="1"/>
</dbReference>
<dbReference type="InterPro" id="IPR004027">
    <property type="entry name" value="SEC_C_motif"/>
</dbReference>
<accession>M2X0P2</accession>